<dbReference type="GeneTree" id="ENSGT01120000277818"/>
<protein>
    <submittedName>
        <fullName evidence="1">Uncharacterized protein</fullName>
    </submittedName>
</protein>
<organism evidence="1 2">
    <name type="scientific">Amphiprion percula</name>
    <name type="common">Orange clownfish</name>
    <name type="synonym">Lutjanus percula</name>
    <dbReference type="NCBI Taxonomy" id="161767"/>
    <lineage>
        <taxon>Eukaryota</taxon>
        <taxon>Metazoa</taxon>
        <taxon>Chordata</taxon>
        <taxon>Craniata</taxon>
        <taxon>Vertebrata</taxon>
        <taxon>Euteleostomi</taxon>
        <taxon>Actinopterygii</taxon>
        <taxon>Neopterygii</taxon>
        <taxon>Teleostei</taxon>
        <taxon>Neoteleostei</taxon>
        <taxon>Acanthomorphata</taxon>
        <taxon>Ovalentaria</taxon>
        <taxon>Pomacentridae</taxon>
        <taxon>Amphiprion</taxon>
    </lineage>
</organism>
<dbReference type="Proteomes" id="UP000265080">
    <property type="component" value="Chromosome 16"/>
</dbReference>
<keyword evidence="2" id="KW-1185">Reference proteome</keyword>
<sequence length="58" mass="6667">MQIKNLNSPNWCLLGTVVRQSAQPRTFKNCGEKRCYKNEDAGRTQCWKCSPGSTLWCE</sequence>
<reference evidence="1 2" key="1">
    <citation type="submission" date="2018-03" db="EMBL/GenBank/DDBJ databases">
        <title>Finding Nemo's genes: A chromosome-scale reference assembly of the genome of the orange clownfish Amphiprion percula.</title>
        <authorList>
            <person name="Lehmann R."/>
        </authorList>
    </citation>
    <scope>NUCLEOTIDE SEQUENCE</scope>
</reference>
<evidence type="ECO:0000313" key="2">
    <source>
        <dbReference type="Proteomes" id="UP000265080"/>
    </source>
</evidence>
<reference evidence="1" key="2">
    <citation type="submission" date="2025-08" db="UniProtKB">
        <authorList>
            <consortium name="Ensembl"/>
        </authorList>
    </citation>
    <scope>IDENTIFICATION</scope>
</reference>
<accession>A0A3P8SN93</accession>
<name>A0A3P8SN93_AMPPE</name>
<dbReference type="Ensembl" id="ENSAPET00000013977.1">
    <property type="protein sequence ID" value="ENSAPEP00000013615.1"/>
    <property type="gene ID" value="ENSAPEG00000009700.1"/>
</dbReference>
<proteinExistence type="predicted"/>
<evidence type="ECO:0000313" key="1">
    <source>
        <dbReference type="Ensembl" id="ENSAPEP00000013615.1"/>
    </source>
</evidence>
<dbReference type="OMA" id="RCYKNED"/>
<reference evidence="1" key="3">
    <citation type="submission" date="2025-09" db="UniProtKB">
        <authorList>
            <consortium name="Ensembl"/>
        </authorList>
    </citation>
    <scope>IDENTIFICATION</scope>
</reference>
<dbReference type="AlphaFoldDB" id="A0A3P8SN93"/>